<dbReference type="InterPro" id="IPR011765">
    <property type="entry name" value="Pept_M16_N"/>
</dbReference>
<keyword evidence="7" id="KW-0482">Metalloprotease</keyword>
<evidence type="ECO:0000256" key="3">
    <source>
        <dbReference type="ARBA" id="ARBA00022670"/>
    </source>
</evidence>
<dbReference type="InterPro" id="IPR054734">
    <property type="entry name" value="PqqF-like_C_4"/>
</dbReference>
<comment type="cofactor">
    <cofactor evidence="1">
        <name>Zn(2+)</name>
        <dbReference type="ChEBI" id="CHEBI:29105"/>
    </cofactor>
</comment>
<dbReference type="OrthoDB" id="952271at2759"/>
<dbReference type="Proteomes" id="UP000183832">
    <property type="component" value="Unassembled WGS sequence"/>
</dbReference>
<feature type="domain" description="Peptidase M16 N-terminal" evidence="14">
    <location>
        <begin position="88"/>
        <end position="226"/>
    </location>
</feature>
<keyword evidence="4" id="KW-0479">Metal-binding</keyword>
<feature type="domain" description="Peptidase M16 C-terminal" evidence="15">
    <location>
        <begin position="252"/>
        <end position="429"/>
    </location>
</feature>
<dbReference type="Pfam" id="PF16187">
    <property type="entry name" value="Peptidase_M16_M"/>
    <property type="match status" value="1"/>
</dbReference>
<dbReference type="Pfam" id="PF00675">
    <property type="entry name" value="Peptidase_M16"/>
    <property type="match status" value="1"/>
</dbReference>
<dbReference type="Pfam" id="PF22456">
    <property type="entry name" value="PqqF-like_C_4"/>
    <property type="match status" value="1"/>
</dbReference>
<keyword evidence="6" id="KW-0862">Zinc</keyword>
<dbReference type="FunFam" id="3.30.830.10:FF:000005">
    <property type="entry name" value="nardilysin isoform X1"/>
    <property type="match status" value="1"/>
</dbReference>
<evidence type="ECO:0000256" key="6">
    <source>
        <dbReference type="ARBA" id="ARBA00022833"/>
    </source>
</evidence>
<evidence type="ECO:0000256" key="11">
    <source>
        <dbReference type="ARBA" id="ARBA00074992"/>
    </source>
</evidence>
<reference evidence="18 19" key="1">
    <citation type="submission" date="2015-04" db="EMBL/GenBank/DDBJ databases">
        <authorList>
            <person name="Syromyatnikov M.Y."/>
            <person name="Popov V.N."/>
        </authorList>
    </citation>
    <scope>NUCLEOTIDE SEQUENCE [LARGE SCALE GENOMIC DNA]</scope>
</reference>
<dbReference type="InterPro" id="IPR007863">
    <property type="entry name" value="Peptidase_M16_C"/>
</dbReference>
<keyword evidence="3" id="KW-0645">Protease</keyword>
<dbReference type="GO" id="GO:0005829">
    <property type="term" value="C:cytosol"/>
    <property type="evidence" value="ECO:0007669"/>
    <property type="project" value="TreeGrafter"/>
</dbReference>
<comment type="catalytic activity">
    <reaction evidence="8">
        <text>Degradation of insulin, glucagon and other polypeptides. No action on proteins.</text>
        <dbReference type="EC" id="3.4.24.56"/>
    </reaction>
</comment>
<dbReference type="EMBL" id="CVRI01000047">
    <property type="protein sequence ID" value="CRK98493.1"/>
    <property type="molecule type" value="Genomic_DNA"/>
</dbReference>
<evidence type="ECO:0000259" key="14">
    <source>
        <dbReference type="Pfam" id="PF00675"/>
    </source>
</evidence>
<keyword evidence="5" id="KW-0378">Hydrolase</keyword>
<evidence type="ECO:0000256" key="5">
    <source>
        <dbReference type="ARBA" id="ARBA00022801"/>
    </source>
</evidence>
<dbReference type="GO" id="GO:0004222">
    <property type="term" value="F:metalloendopeptidase activity"/>
    <property type="evidence" value="ECO:0007669"/>
    <property type="project" value="UniProtKB-EC"/>
</dbReference>
<gene>
    <name evidence="18" type="ORF">CLUMA_CG011850</name>
</gene>
<dbReference type="GO" id="GO:0043171">
    <property type="term" value="P:peptide catabolic process"/>
    <property type="evidence" value="ECO:0007669"/>
    <property type="project" value="TreeGrafter"/>
</dbReference>
<dbReference type="GO" id="GO:0005739">
    <property type="term" value="C:mitochondrion"/>
    <property type="evidence" value="ECO:0007669"/>
    <property type="project" value="TreeGrafter"/>
</dbReference>
<feature type="domain" description="Coenzyme PQQ synthesis protein F-like C-terminal lobe" evidence="17">
    <location>
        <begin position="825"/>
        <end position="922"/>
    </location>
</feature>
<evidence type="ECO:0000256" key="2">
    <source>
        <dbReference type="ARBA" id="ARBA00007261"/>
    </source>
</evidence>
<dbReference type="GO" id="GO:0046872">
    <property type="term" value="F:metal ion binding"/>
    <property type="evidence" value="ECO:0007669"/>
    <property type="project" value="UniProtKB-KW"/>
</dbReference>
<evidence type="ECO:0000256" key="9">
    <source>
        <dbReference type="ARBA" id="ARBA00066874"/>
    </source>
</evidence>
<dbReference type="SUPFAM" id="SSF63411">
    <property type="entry name" value="LuxS/MPP-like metallohydrolase"/>
    <property type="match status" value="4"/>
</dbReference>
<dbReference type="AlphaFoldDB" id="A0A1J1IE10"/>
<feature type="non-terminal residue" evidence="18">
    <location>
        <position position="1"/>
    </location>
</feature>
<feature type="domain" description="Peptidase M16 middle/third" evidence="16">
    <location>
        <begin position="436"/>
        <end position="717"/>
    </location>
</feature>
<dbReference type="PROSITE" id="PS00143">
    <property type="entry name" value="INSULINASE"/>
    <property type="match status" value="1"/>
</dbReference>
<dbReference type="Gene3D" id="3.30.830.10">
    <property type="entry name" value="Metalloenzyme, LuxS/M16 peptidase-like"/>
    <property type="match status" value="4"/>
</dbReference>
<keyword evidence="19" id="KW-1185">Reference proteome</keyword>
<dbReference type="FunFam" id="3.30.830.10:FF:000004">
    <property type="entry name" value="Putative insulin-degrading enzyme"/>
    <property type="match status" value="1"/>
</dbReference>
<comment type="similarity">
    <text evidence="2 13">Belongs to the peptidase M16 family.</text>
</comment>
<dbReference type="FunFam" id="3.30.830.10:FF:000003">
    <property type="entry name" value="Insulin-degrading enzyme"/>
    <property type="match status" value="1"/>
</dbReference>
<dbReference type="EC" id="3.4.24.56" evidence="9"/>
<evidence type="ECO:0000256" key="13">
    <source>
        <dbReference type="RuleBase" id="RU004447"/>
    </source>
</evidence>
<evidence type="ECO:0000259" key="15">
    <source>
        <dbReference type="Pfam" id="PF05193"/>
    </source>
</evidence>
<evidence type="ECO:0000256" key="8">
    <source>
        <dbReference type="ARBA" id="ARBA00052248"/>
    </source>
</evidence>
<dbReference type="InterPro" id="IPR050626">
    <property type="entry name" value="Peptidase_M16"/>
</dbReference>
<accession>A0A1J1IE10</accession>
<evidence type="ECO:0000313" key="19">
    <source>
        <dbReference type="Proteomes" id="UP000183832"/>
    </source>
</evidence>
<evidence type="ECO:0000256" key="1">
    <source>
        <dbReference type="ARBA" id="ARBA00001947"/>
    </source>
</evidence>
<dbReference type="InterPro" id="IPR032632">
    <property type="entry name" value="Peptidase_M16_M"/>
</dbReference>
<dbReference type="FunFam" id="3.30.830.10:FF:000030">
    <property type="entry name" value="Insulin-degrading enzyme"/>
    <property type="match status" value="1"/>
</dbReference>
<name>A0A1J1IE10_9DIPT</name>
<dbReference type="GO" id="GO:0051603">
    <property type="term" value="P:proteolysis involved in protein catabolic process"/>
    <property type="evidence" value="ECO:0007669"/>
    <property type="project" value="TreeGrafter"/>
</dbReference>
<dbReference type="STRING" id="568069.A0A1J1IE10"/>
<evidence type="ECO:0000259" key="16">
    <source>
        <dbReference type="Pfam" id="PF16187"/>
    </source>
</evidence>
<evidence type="ECO:0000259" key="17">
    <source>
        <dbReference type="Pfam" id="PF22456"/>
    </source>
</evidence>
<dbReference type="PANTHER" id="PTHR43690:SF18">
    <property type="entry name" value="INSULIN-DEGRADING ENZYME-RELATED"/>
    <property type="match status" value="1"/>
</dbReference>
<evidence type="ECO:0000256" key="10">
    <source>
        <dbReference type="ARBA" id="ARBA00070422"/>
    </source>
</evidence>
<evidence type="ECO:0000313" key="18">
    <source>
        <dbReference type="EMBL" id="CRK98493.1"/>
    </source>
</evidence>
<dbReference type="PANTHER" id="PTHR43690">
    <property type="entry name" value="NARDILYSIN"/>
    <property type="match status" value="1"/>
</dbReference>
<evidence type="ECO:0000256" key="12">
    <source>
        <dbReference type="ARBA" id="ARBA00080349"/>
    </source>
</evidence>
<sequence>FFHIFDRKLTECPVKPTYARLFGLENRKFSVLSYKAQIMRTSVEQNNSNGALSSPKMIENNLNRYDDIVKSQEDKRLYRGLKLSNGMKVLLVSDATTDKSAACLCVEVGHMSDPTEIPGIAHFCEHMLFLGTKKYPDENGYSSFLSKNGGTSNAATYPDVTKYYFDVVPEKLDEALDRFSQFFLAPLFTESATLREINAVNSEHEKNLSTDVWRIRQVNKSLANPEHPYSKFGTGNKETLLDIPKEKGIDIRSELIKFHKNWYSSNIMNLAIFGKESLDELEKMTLKYFSDVEDKNVEVPKWSDEIYLEDQKAIKLCIVPVKDSRSLTISFQIPDLDEHYRCGPEHYISHLVGHEGSGSILSELKSRGWCNNLVGGASSSAKGFGFFEIMVDLTEEGINYVDEILKLIFQYLNMLKREGPQKWIFDEYVKLHEMQFRFKDKENPLNLVSNVVHSMLVYPLPEVLSANYLLTEWKPLLIENVMERLNPYNARIILVGQNCKEICTKSEPWYKTSYSFEKIEQSAIDGWLNCGINNKLRLPDRNPLIPTNFSLLTIEDDNVKHPEIVHDTPLIRVWFKQDTEFLKPKNFIGIDFSNPIVYTDPLNCNLTHLFVQLFKDTLTEFLYSAELAGLRLTISNTTNGISMLINGYSEKQNIFLEAILDKMFNFEVDEKRFGIMCEQYIRGLKNFNAEQPYQLAIYYLAVILTEQAWTKKELVDAMALVTFDRLKTFITDVMSRMHAECFIYGNVNKEKALELSTLVENQLKKTNAYVLPQLSRQLLLKREYKLNERESYLFECTNEFHKAGCASLYLQCGVQEDNSNVFLDLVSQIMSEPCYNILRTQEQLGYIVFSGVRKANGAKGLRILVQSTKHPEFVESRIENFLNLMITEIDQMSLEEFERHKEALKAQKLEKPKRLSSQYSHYMNEISLQQYHFDRSEKEVEIMSSITKEQVLEYYKLFIVPDAASRQTLSIHILSDPSNVETADIKEQAKPLTATKQKISDLTGFKSSKQLYPMAKSFINVIPKGARSKL</sequence>
<evidence type="ECO:0000256" key="7">
    <source>
        <dbReference type="ARBA" id="ARBA00023049"/>
    </source>
</evidence>
<organism evidence="18 19">
    <name type="scientific">Clunio marinus</name>
    <dbReference type="NCBI Taxonomy" id="568069"/>
    <lineage>
        <taxon>Eukaryota</taxon>
        <taxon>Metazoa</taxon>
        <taxon>Ecdysozoa</taxon>
        <taxon>Arthropoda</taxon>
        <taxon>Hexapoda</taxon>
        <taxon>Insecta</taxon>
        <taxon>Pterygota</taxon>
        <taxon>Neoptera</taxon>
        <taxon>Endopterygota</taxon>
        <taxon>Diptera</taxon>
        <taxon>Nematocera</taxon>
        <taxon>Chironomoidea</taxon>
        <taxon>Chironomidae</taxon>
        <taxon>Clunio</taxon>
    </lineage>
</organism>
<proteinExistence type="inferred from homology"/>
<evidence type="ECO:0000256" key="4">
    <source>
        <dbReference type="ARBA" id="ARBA00022723"/>
    </source>
</evidence>
<dbReference type="Pfam" id="PF05193">
    <property type="entry name" value="Peptidase_M16_C"/>
    <property type="match status" value="1"/>
</dbReference>
<dbReference type="InterPro" id="IPR011249">
    <property type="entry name" value="Metalloenz_LuxS/M16"/>
</dbReference>
<protein>
    <recommendedName>
        <fullName evidence="10">Insulin-degrading enzyme</fullName>
        <ecNumber evidence="9">3.4.24.56</ecNumber>
    </recommendedName>
    <alternativeName>
        <fullName evidence="12">Insulin protease</fullName>
    </alternativeName>
    <alternativeName>
        <fullName evidence="11">Insulysin</fullName>
    </alternativeName>
</protein>
<dbReference type="InterPro" id="IPR001431">
    <property type="entry name" value="Pept_M16_Zn_BS"/>
</dbReference>